<evidence type="ECO:0000256" key="5">
    <source>
        <dbReference type="ARBA" id="ARBA00023306"/>
    </source>
</evidence>
<organism evidence="8 9">
    <name type="scientific">Wickerhamomyces mucosus</name>
    <dbReference type="NCBI Taxonomy" id="1378264"/>
    <lineage>
        <taxon>Eukaryota</taxon>
        <taxon>Fungi</taxon>
        <taxon>Dikarya</taxon>
        <taxon>Ascomycota</taxon>
        <taxon>Saccharomycotina</taxon>
        <taxon>Saccharomycetes</taxon>
        <taxon>Phaffomycetales</taxon>
        <taxon>Wickerhamomycetaceae</taxon>
        <taxon>Wickerhamomyces</taxon>
    </lineage>
</organism>
<evidence type="ECO:0000256" key="3">
    <source>
        <dbReference type="ARBA" id="ARBA00022737"/>
    </source>
</evidence>
<dbReference type="GO" id="GO:0140588">
    <property type="term" value="P:chromatin looping"/>
    <property type="evidence" value="ECO:0007669"/>
    <property type="project" value="InterPro"/>
</dbReference>
<dbReference type="Pfam" id="PF12830">
    <property type="entry name" value="Nipped-B_C"/>
    <property type="match status" value="1"/>
</dbReference>
<gene>
    <name evidence="8" type="ORF">WICMUC_002457</name>
</gene>
<dbReference type="InterPro" id="IPR016024">
    <property type="entry name" value="ARM-type_fold"/>
</dbReference>
<comment type="subcellular location">
    <subcellularLocation>
        <location evidence="1 6">Nucleus</location>
    </subcellularLocation>
</comment>
<protein>
    <recommendedName>
        <fullName evidence="6">Sister chromatid cohesion protein</fullName>
    </recommendedName>
</protein>
<dbReference type="GO" id="GO:0061775">
    <property type="term" value="F:cohesin loader activity"/>
    <property type="evidence" value="ECO:0007669"/>
    <property type="project" value="InterPro"/>
</dbReference>
<keyword evidence="3 6" id="KW-0677">Repeat</keyword>
<accession>A0A9P8PPH8</accession>
<name>A0A9P8PPH8_9ASCO</name>
<dbReference type="InterPro" id="IPR033031">
    <property type="entry name" value="Scc2/Nipped-B"/>
</dbReference>
<sequence>MDDSVIETNLPNSLPEALGLNNLKIPSKINDNTSEFFEGFQGSYPLKALRNGVEMDQHLLQLYSDTAVNFGALSDINILAPEGQNIEGSKSLFDGLNGMARDITKKVAFISNEELIKQNHVIDETTIITTANSDSLNSPADQFNSSSITRTASNLDTDDERLDIKRRNIDISFQHLEIENFALQKLKDIIEMKIKLSDEDAEYEAADVWLEWPNTSYTLSDTLLLEIEHLLLKLKGTSLVNELSYDLINRLQEVLKKAINNGYEIDISNSQATFESLKFSFNSLLASSVMLIIFNLQREEKKVYLDSYLTELLCFFYVYVEDFVLKEITSLSSNIDPGFFSALINTVIRIFGYFSEYIVSHQLNDTIVTKLEYLSIKVFFHPAERSYNSIKVACSSIITKIFQFKPDQREFIIDEVLSYFDKLPTHKVTSRQLKLQKGISIQFITALILNLIETSNLQFGQYSNALEVGSSEFTHSELEKRKKEEKRFRQYAEGVFKEKDKTLKYITSILVSRIINNLTIVTKLVFELFLQDLLNVISLPEWSSAEALLFEITKTLLTISEGQPSHIEIYLLEMVGLTGYKMIQLKGIEETTNRRSIDLTKEYGTVFNYIRLFNSTNFHENSSHFFMSRWVEELLKSNALEVNEDLNESEVKNPKCFIDILGAYYYGRPSHLVLKIDGDASTFEESVLHSYSALLLESDFVKLYQRFLSQLLKSMDHSKIKSRTRALKNLASLITKDSRLISIPQVRESLSKRIHDPSPLVKLAVLEIFDQYILRKPELIPEFYQSIILTLDKSTSIKIKSIKIAKRIFSETETLEIKVYCIEKILRRIEDEEESVVELSQLSLMELLFLKPAGSAVEKRGNVNVIVSLVSKSERNWSLFEIFLFDKILTVTDENKSHHENMMKACDNIIENIFQFVLLNMDSDLELQVEQNLGLLSIFSRAEHQFISQEQLLSLQPYIEADHSSSKNSAISFYALVILKNTLERTRSLRDSFLASAQLSLFKRLTKFNIKELDYAMPCIWILSVIRRDTTKLTNAALSCLERFRPFVDRALKNDMKEPIPVVQRLIYLIGAFGKYCDLEEHREVFKNSKILELKDNESVLSLMTKNILVLTRGNVNVQVRRAAVKNLVQICSTHPKLFMNESVLKVLDLEFESERFDFKDAIIKGLLEFLEREERSAKKRSGVGSKEAAKRSLDVDVFYGHSKTFENDGICASLVQRYIEPVLTMCLIDDYEISYVAVKYLKVVVKLGFANPRICTPTIIALQSSNIANVRAIGLELHKELHERHESLIDSSYIHGFKLATEYCNRLHPSTMFDKNQFLLKFYKNIEQSKVSKKKFLRQLIKSLSFDFQKIDYPQLREVYSYVLFLSANIAECEFVGNDEVYLILESIELSSSSQGVAVQGNVTEFINDPRTFTKEQIIRLGYLSAIILTQKRLSYHLRSEYKLPEDANKSELVSQKVKQREKQLFKVVTYDPIEVSPDAEIFSLLSSLQI</sequence>
<keyword evidence="5 6" id="KW-0131">Cell cycle</keyword>
<keyword evidence="9" id="KW-1185">Reference proteome</keyword>
<comment type="caution">
    <text evidence="8">The sequence shown here is derived from an EMBL/GenBank/DDBJ whole genome shotgun (WGS) entry which is preliminary data.</text>
</comment>
<dbReference type="PANTHER" id="PTHR21704">
    <property type="entry name" value="NIPPED-B-LIKE PROTEIN DELANGIN SCC2-RELATED"/>
    <property type="match status" value="1"/>
</dbReference>
<evidence type="ECO:0000256" key="1">
    <source>
        <dbReference type="ARBA" id="ARBA00004123"/>
    </source>
</evidence>
<dbReference type="InterPro" id="IPR026003">
    <property type="entry name" value="Cohesin_HEAT"/>
</dbReference>
<dbReference type="SUPFAM" id="SSF48371">
    <property type="entry name" value="ARM repeat"/>
    <property type="match status" value="2"/>
</dbReference>
<dbReference type="GO" id="GO:0034087">
    <property type="term" value="P:establishment of mitotic sister chromatid cohesion"/>
    <property type="evidence" value="ECO:0007669"/>
    <property type="project" value="TreeGrafter"/>
</dbReference>
<dbReference type="GO" id="GO:0090694">
    <property type="term" value="C:Scc2-Scc4 cohesin loading complex"/>
    <property type="evidence" value="ECO:0007669"/>
    <property type="project" value="TreeGrafter"/>
</dbReference>
<evidence type="ECO:0000256" key="2">
    <source>
        <dbReference type="ARBA" id="ARBA00009252"/>
    </source>
</evidence>
<evidence type="ECO:0000256" key="6">
    <source>
        <dbReference type="RuleBase" id="RU364107"/>
    </source>
</evidence>
<dbReference type="InterPro" id="IPR024986">
    <property type="entry name" value="Nipped-B_C"/>
</dbReference>
<evidence type="ECO:0000259" key="7">
    <source>
        <dbReference type="Pfam" id="PF12830"/>
    </source>
</evidence>
<dbReference type="Pfam" id="PF12765">
    <property type="entry name" value="Cohesin_HEAT"/>
    <property type="match status" value="1"/>
</dbReference>
<evidence type="ECO:0000313" key="8">
    <source>
        <dbReference type="EMBL" id="KAH3675887.1"/>
    </source>
</evidence>
<dbReference type="GO" id="GO:0071169">
    <property type="term" value="P:establishment of protein localization to chromatin"/>
    <property type="evidence" value="ECO:0007669"/>
    <property type="project" value="TreeGrafter"/>
</dbReference>
<evidence type="ECO:0000313" key="9">
    <source>
        <dbReference type="Proteomes" id="UP000769528"/>
    </source>
</evidence>
<proteinExistence type="inferred from homology"/>
<feature type="domain" description="Sister chromatid cohesion C-terminal" evidence="7">
    <location>
        <begin position="1212"/>
        <end position="1390"/>
    </location>
</feature>
<keyword evidence="4 6" id="KW-0539">Nucleus</keyword>
<dbReference type="Proteomes" id="UP000769528">
    <property type="component" value="Unassembled WGS sequence"/>
</dbReference>
<dbReference type="GO" id="GO:0003682">
    <property type="term" value="F:chromatin binding"/>
    <property type="evidence" value="ECO:0007669"/>
    <property type="project" value="TreeGrafter"/>
</dbReference>
<dbReference type="GO" id="GO:0010468">
    <property type="term" value="P:regulation of gene expression"/>
    <property type="evidence" value="ECO:0007669"/>
    <property type="project" value="InterPro"/>
</dbReference>
<dbReference type="CDD" id="cd23958">
    <property type="entry name" value="SCC2"/>
    <property type="match status" value="1"/>
</dbReference>
<dbReference type="EMBL" id="JAEUBF010000694">
    <property type="protein sequence ID" value="KAH3675887.1"/>
    <property type="molecule type" value="Genomic_DNA"/>
</dbReference>
<reference evidence="8" key="1">
    <citation type="journal article" date="2021" name="Open Biol.">
        <title>Shared evolutionary footprints suggest mitochondrial oxidative damage underlies multiple complex I losses in fungi.</title>
        <authorList>
            <person name="Schikora-Tamarit M.A."/>
            <person name="Marcet-Houben M."/>
            <person name="Nosek J."/>
            <person name="Gabaldon T."/>
        </authorList>
    </citation>
    <scope>NUCLEOTIDE SEQUENCE</scope>
    <source>
        <strain evidence="8">CBS6341</strain>
    </source>
</reference>
<dbReference type="PANTHER" id="PTHR21704:SF18">
    <property type="entry name" value="NIPPED-B-LIKE PROTEIN"/>
    <property type="match status" value="1"/>
</dbReference>
<dbReference type="GO" id="GO:1990414">
    <property type="term" value="P:replication-born double-strand break repair via sister chromatid exchange"/>
    <property type="evidence" value="ECO:0007669"/>
    <property type="project" value="TreeGrafter"/>
</dbReference>
<dbReference type="OrthoDB" id="418242at2759"/>
<comment type="similarity">
    <text evidence="2 6">Belongs to the SCC2/Nipped-B family.</text>
</comment>
<evidence type="ECO:0000256" key="4">
    <source>
        <dbReference type="ARBA" id="ARBA00023242"/>
    </source>
</evidence>
<reference evidence="8" key="2">
    <citation type="submission" date="2021-01" db="EMBL/GenBank/DDBJ databases">
        <authorList>
            <person name="Schikora-Tamarit M.A."/>
        </authorList>
    </citation>
    <scope>NUCLEOTIDE SEQUENCE</scope>
    <source>
        <strain evidence="8">CBS6341</strain>
    </source>
</reference>